<evidence type="ECO:0000256" key="2">
    <source>
        <dbReference type="ARBA" id="ARBA00022771"/>
    </source>
</evidence>
<feature type="transmembrane region" description="Helical" evidence="6">
    <location>
        <begin position="135"/>
        <end position="158"/>
    </location>
</feature>
<gene>
    <name evidence="9" type="ORF">CTEN210_01020</name>
</gene>
<evidence type="ECO:0000256" key="4">
    <source>
        <dbReference type="PROSITE-ProRule" id="PRU00175"/>
    </source>
</evidence>
<dbReference type="AlphaFoldDB" id="A0AAD3CEW9"/>
<evidence type="ECO:0000256" key="1">
    <source>
        <dbReference type="ARBA" id="ARBA00022723"/>
    </source>
</evidence>
<evidence type="ECO:0000256" key="3">
    <source>
        <dbReference type="ARBA" id="ARBA00022833"/>
    </source>
</evidence>
<reference evidence="9 10" key="1">
    <citation type="journal article" date="2021" name="Sci. Rep.">
        <title>The genome of the diatom Chaetoceros tenuissimus carries an ancient integrated fragment of an extant virus.</title>
        <authorList>
            <person name="Hongo Y."/>
            <person name="Kimura K."/>
            <person name="Takaki Y."/>
            <person name="Yoshida Y."/>
            <person name="Baba S."/>
            <person name="Kobayashi G."/>
            <person name="Nagasaki K."/>
            <person name="Hano T."/>
            <person name="Tomaru Y."/>
        </authorList>
    </citation>
    <scope>NUCLEOTIDE SEQUENCE [LARGE SCALE GENOMIC DNA]</scope>
    <source>
        <strain evidence="9 10">NIES-3715</strain>
    </source>
</reference>
<name>A0AAD3CEW9_9STRA</name>
<dbReference type="InterPro" id="IPR052788">
    <property type="entry name" value="RING-type_E3_ligase_ATL"/>
</dbReference>
<dbReference type="InterPro" id="IPR001841">
    <property type="entry name" value="Znf_RING"/>
</dbReference>
<organism evidence="9 10">
    <name type="scientific">Chaetoceros tenuissimus</name>
    <dbReference type="NCBI Taxonomy" id="426638"/>
    <lineage>
        <taxon>Eukaryota</taxon>
        <taxon>Sar</taxon>
        <taxon>Stramenopiles</taxon>
        <taxon>Ochrophyta</taxon>
        <taxon>Bacillariophyta</taxon>
        <taxon>Coscinodiscophyceae</taxon>
        <taxon>Chaetocerotophycidae</taxon>
        <taxon>Chaetocerotales</taxon>
        <taxon>Chaetocerotaceae</taxon>
        <taxon>Chaetoceros</taxon>
    </lineage>
</organism>
<dbReference type="PANTHER" id="PTHR45798">
    <property type="entry name" value="RING-H2 FINGER PROTEIN ATL61-RELATED-RELATED"/>
    <property type="match status" value="1"/>
</dbReference>
<protein>
    <recommendedName>
        <fullName evidence="8">RING-type domain-containing protein</fullName>
    </recommendedName>
</protein>
<evidence type="ECO:0000256" key="6">
    <source>
        <dbReference type="SAM" id="Phobius"/>
    </source>
</evidence>
<dbReference type="GO" id="GO:0008270">
    <property type="term" value="F:zinc ion binding"/>
    <property type="evidence" value="ECO:0007669"/>
    <property type="project" value="UniProtKB-KW"/>
</dbReference>
<feature type="region of interest" description="Disordered" evidence="5">
    <location>
        <begin position="195"/>
        <end position="234"/>
    </location>
</feature>
<dbReference type="PANTHER" id="PTHR45798:SF97">
    <property type="entry name" value="ALCOHOL-SENSITIVE RING FINGER PROTEIN 1"/>
    <property type="match status" value="1"/>
</dbReference>
<evidence type="ECO:0000313" key="9">
    <source>
        <dbReference type="EMBL" id="GFH44546.1"/>
    </source>
</evidence>
<dbReference type="EMBL" id="BLLK01000020">
    <property type="protein sequence ID" value="GFH44546.1"/>
    <property type="molecule type" value="Genomic_DNA"/>
</dbReference>
<keyword evidence="3" id="KW-0862">Zinc</keyword>
<comment type="caution">
    <text evidence="9">The sequence shown here is derived from an EMBL/GenBank/DDBJ whole genome shotgun (WGS) entry which is preliminary data.</text>
</comment>
<proteinExistence type="predicted"/>
<feature type="signal peptide" evidence="7">
    <location>
        <begin position="1"/>
        <end position="25"/>
    </location>
</feature>
<dbReference type="Gene3D" id="3.30.40.10">
    <property type="entry name" value="Zinc/RING finger domain, C3HC4 (zinc finger)"/>
    <property type="match status" value="1"/>
</dbReference>
<keyword evidence="1" id="KW-0479">Metal-binding</keyword>
<dbReference type="InterPro" id="IPR013083">
    <property type="entry name" value="Znf_RING/FYVE/PHD"/>
</dbReference>
<keyword evidence="6" id="KW-0812">Transmembrane</keyword>
<keyword evidence="7" id="KW-0732">Signal</keyword>
<dbReference type="SMART" id="SM00184">
    <property type="entry name" value="RING"/>
    <property type="match status" value="1"/>
</dbReference>
<feature type="domain" description="RING-type" evidence="8">
    <location>
        <begin position="280"/>
        <end position="331"/>
    </location>
</feature>
<keyword evidence="2 4" id="KW-0863">Zinc-finger</keyword>
<dbReference type="SMART" id="SM01197">
    <property type="entry name" value="FANCL_C"/>
    <property type="match status" value="1"/>
</dbReference>
<accession>A0AAD3CEW9</accession>
<keyword evidence="6" id="KW-1133">Transmembrane helix</keyword>
<dbReference type="CDD" id="cd16448">
    <property type="entry name" value="RING-H2"/>
    <property type="match status" value="1"/>
</dbReference>
<evidence type="ECO:0000313" key="10">
    <source>
        <dbReference type="Proteomes" id="UP001054902"/>
    </source>
</evidence>
<dbReference type="PROSITE" id="PS50089">
    <property type="entry name" value="ZF_RING_2"/>
    <property type="match status" value="1"/>
</dbReference>
<dbReference type="SUPFAM" id="SSF57850">
    <property type="entry name" value="RING/U-box"/>
    <property type="match status" value="1"/>
</dbReference>
<evidence type="ECO:0000259" key="8">
    <source>
        <dbReference type="PROSITE" id="PS50089"/>
    </source>
</evidence>
<sequence length="371" mass="42445">MKPGTSLSSLYFLTSFCFNSTYGEALVPVAFMQDKEYNQKYSYKDTFVKRPNPSSSLQSYIFTKSSSSENANLQLQKACYPRCLTHKQQVRGDHNYIQEHTKDARRVRLALYQRQLQRGSRPSQRTSSSKYYNNIVFLVCVGVLVFMIMVCVGLRYIIGIPQDRLPEVTERKEVMKNMSEEEKRSVLEYIFKKQQKEEDDKNTDFPSDLGDTESIQKKEVGDEDADEESLSLSSMTSVEGIKNDEVCTNESYDLSINTVSTRSSIAAEDSGKELHEEDVCSICLESFVSDGKALEASDVLCAPNCSHSFHKECIMEWFLSQSSNLTCPDCRSQMFTVDELRAASKAFFDDTNKDEKDVASFRKKFICWWKV</sequence>
<evidence type="ECO:0000256" key="7">
    <source>
        <dbReference type="SAM" id="SignalP"/>
    </source>
</evidence>
<evidence type="ECO:0000256" key="5">
    <source>
        <dbReference type="SAM" id="MobiDB-lite"/>
    </source>
</evidence>
<keyword evidence="10" id="KW-1185">Reference proteome</keyword>
<feature type="chain" id="PRO_5041929101" description="RING-type domain-containing protein" evidence="7">
    <location>
        <begin position="26"/>
        <end position="371"/>
    </location>
</feature>
<keyword evidence="6" id="KW-0472">Membrane</keyword>
<dbReference type="Proteomes" id="UP001054902">
    <property type="component" value="Unassembled WGS sequence"/>
</dbReference>
<dbReference type="Pfam" id="PF13639">
    <property type="entry name" value="zf-RING_2"/>
    <property type="match status" value="1"/>
</dbReference>